<reference evidence="2 3" key="1">
    <citation type="submission" date="2020-04" db="EMBL/GenBank/DDBJ databases">
        <title>Acinetobacter Taxon 24.</title>
        <authorList>
            <person name="Nemec A."/>
            <person name="Radolfova-Krizova L."/>
            <person name="Higgins P.G."/>
            <person name="Spanelova P."/>
        </authorList>
    </citation>
    <scope>NUCLEOTIDE SEQUENCE [LARGE SCALE GENOMIC DNA]</scope>
    <source>
        <strain evidence="2 3">ANC 5380</strain>
    </source>
</reference>
<evidence type="ECO:0008006" key="4">
    <source>
        <dbReference type="Google" id="ProtNLM"/>
    </source>
</evidence>
<feature type="signal peptide" evidence="1">
    <location>
        <begin position="1"/>
        <end position="18"/>
    </location>
</feature>
<evidence type="ECO:0000313" key="3">
    <source>
        <dbReference type="Proteomes" id="UP000569202"/>
    </source>
</evidence>
<dbReference type="Proteomes" id="UP000569202">
    <property type="component" value="Unassembled WGS sequence"/>
</dbReference>
<comment type="caution">
    <text evidence="2">The sequence shown here is derived from an EMBL/GenBank/DDBJ whole genome shotgun (WGS) entry which is preliminary data.</text>
</comment>
<dbReference type="EMBL" id="JABERL010000068">
    <property type="protein sequence ID" value="NNH79206.1"/>
    <property type="molecule type" value="Genomic_DNA"/>
</dbReference>
<gene>
    <name evidence="2" type="ORF">HLH17_16435</name>
</gene>
<proteinExistence type="predicted"/>
<feature type="chain" id="PRO_5030948566" description="Thiol:disulfide interchange protein" evidence="1">
    <location>
        <begin position="19"/>
        <end position="225"/>
    </location>
</feature>
<evidence type="ECO:0000313" key="2">
    <source>
        <dbReference type="EMBL" id="NNH79206.1"/>
    </source>
</evidence>
<dbReference type="Gene3D" id="3.40.30.10">
    <property type="entry name" value="Glutaredoxin"/>
    <property type="match status" value="1"/>
</dbReference>
<dbReference type="InterPro" id="IPR050824">
    <property type="entry name" value="Thiol_disulfide_DsbA"/>
</dbReference>
<organism evidence="2 3">
    <name type="scientific">Acinetobacter terrae</name>
    <dbReference type="NCBI Taxonomy" id="2731247"/>
    <lineage>
        <taxon>Bacteria</taxon>
        <taxon>Pseudomonadati</taxon>
        <taxon>Pseudomonadota</taxon>
        <taxon>Gammaproteobacteria</taxon>
        <taxon>Moraxellales</taxon>
        <taxon>Moraxellaceae</taxon>
        <taxon>Acinetobacter</taxon>
        <taxon>Acinetobacter Taxon 24</taxon>
    </lineage>
</organism>
<name>A0A7Y2WCA4_9GAMM</name>
<dbReference type="RefSeq" id="WP_171541264.1">
    <property type="nucleotide sequence ID" value="NZ_JABERL010000068.1"/>
</dbReference>
<dbReference type="InterPro" id="IPR036249">
    <property type="entry name" value="Thioredoxin-like_sf"/>
</dbReference>
<protein>
    <recommendedName>
        <fullName evidence="4">Thiol:disulfide interchange protein</fullName>
    </recommendedName>
</protein>
<keyword evidence="1" id="KW-0732">Signal</keyword>
<dbReference type="PANTHER" id="PTHR35891:SF3">
    <property type="entry name" value="THIOL:DISULFIDE INTERCHANGE PROTEIN DSBL"/>
    <property type="match status" value="1"/>
</dbReference>
<evidence type="ECO:0000256" key="1">
    <source>
        <dbReference type="SAM" id="SignalP"/>
    </source>
</evidence>
<dbReference type="PANTHER" id="PTHR35891">
    <property type="entry name" value="THIOL:DISULFIDE INTERCHANGE PROTEIN DSBA"/>
    <property type="match status" value="1"/>
</dbReference>
<sequence>MRNFLILCAALASTSLLANDVVRTGKVSAVDPNTNQKKEIQIFNRVNVNNEYNVMRFFFTYTCDYGAKYDKEMAQWGKTLPRNFKYVRVPVVTQEPHSIVGTFAFYAAQQTDKSKLDLFQHHAFNLIQNKGKSPSDQWTYLDAAKLAGMNTKLFQNNWGTERTKKLVKNAVILGAKYKISQTPTLTVGGIYSINPEPLAESNTSFVEFANAIASKFIAENGMAIK</sequence>
<dbReference type="AlphaFoldDB" id="A0A7Y2WCA4"/>
<dbReference type="SUPFAM" id="SSF52833">
    <property type="entry name" value="Thioredoxin-like"/>
    <property type="match status" value="1"/>
</dbReference>
<accession>A0A7Y2WCA4</accession>